<dbReference type="Gene3D" id="2.115.10.20">
    <property type="entry name" value="Glycosyl hydrolase domain, family 43"/>
    <property type="match status" value="1"/>
</dbReference>
<dbReference type="Proteomes" id="UP000281498">
    <property type="component" value="Unassembled WGS sequence"/>
</dbReference>
<dbReference type="GO" id="GO:0004553">
    <property type="term" value="F:hydrolase activity, hydrolyzing O-glycosyl compounds"/>
    <property type="evidence" value="ECO:0007669"/>
    <property type="project" value="InterPro"/>
</dbReference>
<dbReference type="CDD" id="cd18817">
    <property type="entry name" value="GH43f_LbAraf43-like"/>
    <property type="match status" value="1"/>
</dbReference>
<dbReference type="GO" id="GO:0005975">
    <property type="term" value="P:carbohydrate metabolic process"/>
    <property type="evidence" value="ECO:0007669"/>
    <property type="project" value="InterPro"/>
</dbReference>
<evidence type="ECO:0000256" key="5">
    <source>
        <dbReference type="RuleBase" id="RU361187"/>
    </source>
</evidence>
<protein>
    <submittedName>
        <fullName evidence="6">Alpha-N-arabinofuranosidase</fullName>
    </submittedName>
</protein>
<dbReference type="PANTHER" id="PTHR43817:SF1">
    <property type="entry name" value="HYDROLASE, FAMILY 43, PUTATIVE (AFU_ORTHOLOGUE AFUA_3G01660)-RELATED"/>
    <property type="match status" value="1"/>
</dbReference>
<dbReference type="RefSeq" id="WP_110934741.1">
    <property type="nucleotide sequence ID" value="NZ_KZ614146.1"/>
</dbReference>
<evidence type="ECO:0000313" key="7">
    <source>
        <dbReference type="Proteomes" id="UP000281498"/>
    </source>
</evidence>
<dbReference type="AlphaFoldDB" id="A0A3A9K3A8"/>
<evidence type="ECO:0000256" key="3">
    <source>
        <dbReference type="ARBA" id="ARBA00022801"/>
    </source>
</evidence>
<evidence type="ECO:0000256" key="1">
    <source>
        <dbReference type="ARBA" id="ARBA00009865"/>
    </source>
</evidence>
<sequence>MAVTQKKTTYHNPIVKQRADPWIYKHTDGYYYFTGSVPEYNLIELRRAKTINGLEDAETKAVWHKHTEGPMSANIWAPEIHYIDGKWYIYFAAAKSAETKEGLFDHRMYVLETDAENPLEGEWVEKGQIKTKWETFALDATNFEHKGVRYLVWPQKDPEIIGNSNLYIAEMENPWTIKGEQVMITKPEYDWEIKGFLVNEGPAVIKRNGKVFISYSASATNHHYCMGLLSADEDADLLGSCSWEKAKQPVFQTNETTSQYGPGHNSFTVSEDDKEDVIIYHARNYKEIEGDPLYDPNRHARAQVFSWDQNGTPFFGIPEPDSIKK</sequence>
<keyword evidence="7" id="KW-1185">Reference proteome</keyword>
<dbReference type="PIRSF" id="PIRSF025414">
    <property type="entry name" value="Alpha-L-arabinofuranosidase"/>
    <property type="match status" value="1"/>
</dbReference>
<dbReference type="InterPro" id="IPR016828">
    <property type="entry name" value="Alpha-L-arabinofuranosidase"/>
</dbReference>
<comment type="similarity">
    <text evidence="1 5">Belongs to the glycosyl hydrolase 43 family.</text>
</comment>
<reference evidence="6 7" key="1">
    <citation type="submission" date="2017-10" db="EMBL/GenBank/DDBJ databases">
        <title>Bacillus sp. nov., a halophilic bacterium isolated from a Keqin Lake.</title>
        <authorList>
            <person name="Wang H."/>
        </authorList>
    </citation>
    <scope>NUCLEOTIDE SEQUENCE [LARGE SCALE GENOMIC DNA]</scope>
    <source>
        <strain evidence="6 7">KCTC 13187</strain>
    </source>
</reference>
<name>A0A3A9K3A8_9BACI</name>
<dbReference type="InterPro" id="IPR023296">
    <property type="entry name" value="Glyco_hydro_beta-prop_sf"/>
</dbReference>
<keyword evidence="3 5" id="KW-0378">Hydrolase</keyword>
<dbReference type="EMBL" id="PDOE01000005">
    <property type="protein sequence ID" value="RKL66839.1"/>
    <property type="molecule type" value="Genomic_DNA"/>
</dbReference>
<organism evidence="6 7">
    <name type="scientific">Salipaludibacillus neizhouensis</name>
    <dbReference type="NCBI Taxonomy" id="885475"/>
    <lineage>
        <taxon>Bacteria</taxon>
        <taxon>Bacillati</taxon>
        <taxon>Bacillota</taxon>
        <taxon>Bacilli</taxon>
        <taxon>Bacillales</taxon>
        <taxon>Bacillaceae</taxon>
    </lineage>
</organism>
<dbReference type="PANTHER" id="PTHR43817">
    <property type="entry name" value="GLYCOSYL HYDROLASE"/>
    <property type="match status" value="1"/>
</dbReference>
<evidence type="ECO:0000256" key="4">
    <source>
        <dbReference type="ARBA" id="ARBA00023295"/>
    </source>
</evidence>
<dbReference type="SUPFAM" id="SSF75005">
    <property type="entry name" value="Arabinanase/levansucrase/invertase"/>
    <property type="match status" value="1"/>
</dbReference>
<evidence type="ECO:0000313" key="6">
    <source>
        <dbReference type="EMBL" id="RKL66839.1"/>
    </source>
</evidence>
<keyword evidence="2" id="KW-0732">Signal</keyword>
<dbReference type="Pfam" id="PF04616">
    <property type="entry name" value="Glyco_hydro_43"/>
    <property type="match status" value="1"/>
</dbReference>
<dbReference type="InterPro" id="IPR006710">
    <property type="entry name" value="Glyco_hydro_43"/>
</dbReference>
<keyword evidence="4 5" id="KW-0326">Glycosidase</keyword>
<dbReference type="OrthoDB" id="177947at2"/>
<comment type="caution">
    <text evidence="6">The sequence shown here is derived from an EMBL/GenBank/DDBJ whole genome shotgun (WGS) entry which is preliminary data.</text>
</comment>
<proteinExistence type="inferred from homology"/>
<accession>A0A3A9K3A8</accession>
<evidence type="ECO:0000256" key="2">
    <source>
        <dbReference type="ARBA" id="ARBA00022729"/>
    </source>
</evidence>
<gene>
    <name evidence="6" type="ORF">CR203_13480</name>
</gene>